<dbReference type="Pfam" id="PF00067">
    <property type="entry name" value="p450"/>
    <property type="match status" value="1"/>
</dbReference>
<comment type="cofactor">
    <cofactor evidence="1 9">
        <name>heme</name>
        <dbReference type="ChEBI" id="CHEBI:30413"/>
    </cofactor>
</comment>
<evidence type="ECO:0000256" key="3">
    <source>
        <dbReference type="ARBA" id="ARBA00010617"/>
    </source>
</evidence>
<evidence type="ECO:0000313" key="12">
    <source>
        <dbReference type="Proteomes" id="UP001201163"/>
    </source>
</evidence>
<dbReference type="InterPro" id="IPR036396">
    <property type="entry name" value="Cyt_P450_sf"/>
</dbReference>
<dbReference type="EMBL" id="JAKELL010000012">
    <property type="protein sequence ID" value="KAH8995436.1"/>
    <property type="molecule type" value="Genomic_DNA"/>
</dbReference>
<proteinExistence type="inferred from homology"/>
<keyword evidence="7 9" id="KW-0408">Iron</keyword>
<evidence type="ECO:0000256" key="8">
    <source>
        <dbReference type="ARBA" id="ARBA00023033"/>
    </source>
</evidence>
<dbReference type="PANTHER" id="PTHR24305">
    <property type="entry name" value="CYTOCHROME P450"/>
    <property type="match status" value="1"/>
</dbReference>
<protein>
    <submittedName>
        <fullName evidence="11">Cytochrome P450</fullName>
    </submittedName>
</protein>
<sequence>MSILLCLACVLAAVTAYYITYVYLRGRNSFLRKLQGPESPSFLLGNESQLRYQNEVGEHEFKWMRQYGSAWRRTGPLGVNHLSVADPKALQYILHSSGYHFPKGKEVTQIIELILGQGVIWAHGTTHQRQRKIMTPAFFAPQLRTFLPLFQDMASKLVQKWTDEVISPDPTGQPLINVTPWLSRTTLDIIGEAGFDFHFGSLDNAKTPLAKQYENLFVDSTLYPSRLDVVFKALWHYIPQPILHFVRYLPSREYRRFRSYSDYMRGFARGLIKESIVKGDGKDMMSVLLRANLSSDLNGKMSEDEIIAQISTLLFAGHDTTSNTMTWFLWELSKHPESQDRIRAEIEAVRAQKGEECLSPVDLDSMVYTQAALKESMRLHPIAWILRRTAGRDDVIPLAFPITTRSGEQVSSIPIGKGTPIDILVGAYNRLPEIWGQDADEWNPDRFLNIDKTKQATVGLFAGLLNFSGGLRGCIGWRFAILEIQVIATMLLENFAFSLPPQSEKTRIYRKPGAMMIPMVESEQGSWMGLIVKALK</sequence>
<feature type="binding site" description="axial binding residue" evidence="9">
    <location>
        <position position="474"/>
    </location>
    <ligand>
        <name>heme</name>
        <dbReference type="ChEBI" id="CHEBI:30413"/>
    </ligand>
    <ligandPart>
        <name>Fe</name>
        <dbReference type="ChEBI" id="CHEBI:18248"/>
    </ligandPart>
</feature>
<dbReference type="PRINTS" id="PR00463">
    <property type="entry name" value="EP450I"/>
</dbReference>
<dbReference type="InterPro" id="IPR050121">
    <property type="entry name" value="Cytochrome_P450_monoxygenase"/>
</dbReference>
<comment type="pathway">
    <text evidence="2">Secondary metabolite biosynthesis.</text>
</comment>
<dbReference type="InterPro" id="IPR017972">
    <property type="entry name" value="Cyt_P450_CS"/>
</dbReference>
<comment type="caution">
    <text evidence="11">The sequence shown here is derived from an EMBL/GenBank/DDBJ whole genome shotgun (WGS) entry which is preliminary data.</text>
</comment>
<evidence type="ECO:0000256" key="6">
    <source>
        <dbReference type="ARBA" id="ARBA00023002"/>
    </source>
</evidence>
<dbReference type="Proteomes" id="UP001201163">
    <property type="component" value="Unassembled WGS sequence"/>
</dbReference>
<dbReference type="AlphaFoldDB" id="A0AAD4QFE3"/>
<dbReference type="GO" id="GO:0020037">
    <property type="term" value="F:heme binding"/>
    <property type="evidence" value="ECO:0007669"/>
    <property type="project" value="InterPro"/>
</dbReference>
<evidence type="ECO:0000256" key="5">
    <source>
        <dbReference type="ARBA" id="ARBA00022723"/>
    </source>
</evidence>
<evidence type="ECO:0000256" key="7">
    <source>
        <dbReference type="ARBA" id="ARBA00023004"/>
    </source>
</evidence>
<dbReference type="GO" id="GO:0005506">
    <property type="term" value="F:iron ion binding"/>
    <property type="evidence" value="ECO:0007669"/>
    <property type="project" value="InterPro"/>
</dbReference>
<dbReference type="GO" id="GO:0004497">
    <property type="term" value="F:monooxygenase activity"/>
    <property type="evidence" value="ECO:0007669"/>
    <property type="project" value="UniProtKB-KW"/>
</dbReference>
<dbReference type="SUPFAM" id="SSF48264">
    <property type="entry name" value="Cytochrome P450"/>
    <property type="match status" value="1"/>
</dbReference>
<keyword evidence="12" id="KW-1185">Reference proteome</keyword>
<keyword evidence="4 9" id="KW-0349">Heme</keyword>
<dbReference type="CDD" id="cd11069">
    <property type="entry name" value="CYP_FUM15-like"/>
    <property type="match status" value="1"/>
</dbReference>
<dbReference type="Gene3D" id="1.10.630.10">
    <property type="entry name" value="Cytochrome P450"/>
    <property type="match status" value="1"/>
</dbReference>
<keyword evidence="8 10" id="KW-0503">Monooxygenase</keyword>
<accession>A0AAD4QFE3</accession>
<evidence type="ECO:0000256" key="10">
    <source>
        <dbReference type="RuleBase" id="RU000461"/>
    </source>
</evidence>
<comment type="similarity">
    <text evidence="3 10">Belongs to the cytochrome P450 family.</text>
</comment>
<evidence type="ECO:0000256" key="2">
    <source>
        <dbReference type="ARBA" id="ARBA00005179"/>
    </source>
</evidence>
<dbReference type="PANTHER" id="PTHR24305:SF166">
    <property type="entry name" value="CYTOCHROME P450 12A4, MITOCHONDRIAL-RELATED"/>
    <property type="match status" value="1"/>
</dbReference>
<evidence type="ECO:0000256" key="1">
    <source>
        <dbReference type="ARBA" id="ARBA00001971"/>
    </source>
</evidence>
<name>A0AAD4QFE3_9AGAM</name>
<gene>
    <name evidence="11" type="ORF">EDB92DRAFT_1971209</name>
</gene>
<dbReference type="InterPro" id="IPR002401">
    <property type="entry name" value="Cyt_P450_E_grp-I"/>
</dbReference>
<organism evidence="11 12">
    <name type="scientific">Lactarius akahatsu</name>
    <dbReference type="NCBI Taxonomy" id="416441"/>
    <lineage>
        <taxon>Eukaryota</taxon>
        <taxon>Fungi</taxon>
        <taxon>Dikarya</taxon>
        <taxon>Basidiomycota</taxon>
        <taxon>Agaricomycotina</taxon>
        <taxon>Agaricomycetes</taxon>
        <taxon>Russulales</taxon>
        <taxon>Russulaceae</taxon>
        <taxon>Lactarius</taxon>
    </lineage>
</organism>
<dbReference type="PROSITE" id="PS00086">
    <property type="entry name" value="CYTOCHROME_P450"/>
    <property type="match status" value="1"/>
</dbReference>
<dbReference type="InterPro" id="IPR001128">
    <property type="entry name" value="Cyt_P450"/>
</dbReference>
<keyword evidence="5 9" id="KW-0479">Metal-binding</keyword>
<keyword evidence="6 10" id="KW-0560">Oxidoreductase</keyword>
<dbReference type="PRINTS" id="PR00385">
    <property type="entry name" value="P450"/>
</dbReference>
<evidence type="ECO:0000256" key="9">
    <source>
        <dbReference type="PIRSR" id="PIRSR602401-1"/>
    </source>
</evidence>
<evidence type="ECO:0000313" key="11">
    <source>
        <dbReference type="EMBL" id="KAH8995436.1"/>
    </source>
</evidence>
<evidence type="ECO:0000256" key="4">
    <source>
        <dbReference type="ARBA" id="ARBA00022617"/>
    </source>
</evidence>
<dbReference type="GO" id="GO:0016705">
    <property type="term" value="F:oxidoreductase activity, acting on paired donors, with incorporation or reduction of molecular oxygen"/>
    <property type="evidence" value="ECO:0007669"/>
    <property type="project" value="InterPro"/>
</dbReference>
<reference evidence="11" key="1">
    <citation type="submission" date="2022-01" db="EMBL/GenBank/DDBJ databases">
        <title>Comparative genomics reveals a dynamic genome evolution in the ectomycorrhizal milk-cap (Lactarius) mushrooms.</title>
        <authorList>
            <consortium name="DOE Joint Genome Institute"/>
            <person name="Lebreton A."/>
            <person name="Tang N."/>
            <person name="Kuo A."/>
            <person name="LaButti K."/>
            <person name="Drula E."/>
            <person name="Barry K."/>
            <person name="Clum A."/>
            <person name="Lipzen A."/>
            <person name="Mousain D."/>
            <person name="Ng V."/>
            <person name="Wang R."/>
            <person name="Wang X."/>
            <person name="Dai Y."/>
            <person name="Henrissat B."/>
            <person name="Grigoriev I.V."/>
            <person name="Guerin-Laguette A."/>
            <person name="Yu F."/>
            <person name="Martin F.M."/>
        </authorList>
    </citation>
    <scope>NUCLEOTIDE SEQUENCE</scope>
    <source>
        <strain evidence="11">QP</strain>
    </source>
</reference>